<organism evidence="1 2">
    <name type="scientific">Moritella viscosa</name>
    <dbReference type="NCBI Taxonomy" id="80854"/>
    <lineage>
        <taxon>Bacteria</taxon>
        <taxon>Pseudomonadati</taxon>
        <taxon>Pseudomonadota</taxon>
        <taxon>Gammaproteobacteria</taxon>
        <taxon>Alteromonadales</taxon>
        <taxon>Moritellaceae</taxon>
        <taxon>Moritella</taxon>
    </lineage>
</organism>
<accession>A0A1L0F3P0</accession>
<dbReference type="RefSeq" id="WP_139291955.1">
    <property type="nucleotide sequence ID" value="NZ_FPLD01000125.1"/>
</dbReference>
<dbReference type="OrthoDB" id="9796012at2"/>
<evidence type="ECO:0000313" key="2">
    <source>
        <dbReference type="Proteomes" id="UP000183794"/>
    </source>
</evidence>
<name>A0A1L0F3P0_9GAMM</name>
<dbReference type="AlphaFoldDB" id="A0A1L0F3P0"/>
<dbReference type="EMBL" id="FPLD01000125">
    <property type="protein sequence ID" value="SGZ16245.1"/>
    <property type="molecule type" value="Genomic_DNA"/>
</dbReference>
<sequence length="174" mass="19961">MNRNTVVTPDFWSPIASLIERKCNDFDNTWRKRKRIINTRFLVTFILKLAMSKNKQGYASILSELWEHNAFSTFKSVPVSASSVCDARKKMPPAIFTELNQSVLAHQENVTQLPLWYGRRVFGVDGSKINLPRKLFDADYKAPNQDQYYPQGLFSTLYHLGSGLIYDGMISADM</sequence>
<evidence type="ECO:0000313" key="1">
    <source>
        <dbReference type="EMBL" id="SGZ16245.1"/>
    </source>
</evidence>
<protein>
    <submittedName>
        <fullName evidence="1">Uncharacterized protein</fullName>
    </submittedName>
</protein>
<reference evidence="1 2" key="1">
    <citation type="submission" date="2016-11" db="EMBL/GenBank/DDBJ databases">
        <authorList>
            <person name="Jaros S."/>
            <person name="Januszkiewicz K."/>
            <person name="Wedrychowicz H."/>
        </authorList>
    </citation>
    <scope>NUCLEOTIDE SEQUENCE [LARGE SCALE GENOMIC DNA]</scope>
    <source>
        <strain evidence="1">NVI 5450</strain>
    </source>
</reference>
<dbReference type="Proteomes" id="UP000183794">
    <property type="component" value="Unassembled WGS sequence"/>
</dbReference>
<gene>
    <name evidence="1" type="ORF">NVI5450_4283</name>
</gene>
<proteinExistence type="predicted"/>